<accession>A0A9P8MNB3</accession>
<evidence type="ECO:0000313" key="3">
    <source>
        <dbReference type="EMBL" id="KAH0958164.1"/>
    </source>
</evidence>
<dbReference type="GeneID" id="68359987"/>
<dbReference type="InterPro" id="IPR038279">
    <property type="entry name" value="Ndc10_dom2_sf"/>
</dbReference>
<keyword evidence="4" id="KW-1185">Reference proteome</keyword>
<dbReference type="Gene3D" id="1.10.443.20">
    <property type="entry name" value="Centromere DNA-binding protein complex CBF3 subunit, domain 2"/>
    <property type="match status" value="1"/>
</dbReference>
<evidence type="ECO:0000256" key="1">
    <source>
        <dbReference type="SAM" id="MobiDB-lite"/>
    </source>
</evidence>
<dbReference type="InterPro" id="IPR031872">
    <property type="entry name" value="NDC10_II"/>
</dbReference>
<evidence type="ECO:0000313" key="4">
    <source>
        <dbReference type="Proteomes" id="UP000824596"/>
    </source>
</evidence>
<evidence type="ECO:0000259" key="2">
    <source>
        <dbReference type="Pfam" id="PF16787"/>
    </source>
</evidence>
<dbReference type="RefSeq" id="XP_044715678.1">
    <property type="nucleotide sequence ID" value="XM_044869329.1"/>
</dbReference>
<protein>
    <submittedName>
        <fullName evidence="3">Centromere DNA-binding protein complex CBF3 subunit</fullName>
    </submittedName>
</protein>
<dbReference type="Pfam" id="PF16787">
    <property type="entry name" value="NDC10_II"/>
    <property type="match status" value="1"/>
</dbReference>
<keyword evidence="3" id="KW-0238">DNA-binding</keyword>
<feature type="region of interest" description="Disordered" evidence="1">
    <location>
        <begin position="1"/>
        <end position="55"/>
    </location>
</feature>
<comment type="caution">
    <text evidence="3">The sequence shown here is derived from an EMBL/GenBank/DDBJ whole genome shotgun (WGS) entry which is preliminary data.</text>
</comment>
<dbReference type="GO" id="GO:0003677">
    <property type="term" value="F:DNA binding"/>
    <property type="evidence" value="ECO:0007669"/>
    <property type="project" value="UniProtKB-KW"/>
</dbReference>
<reference evidence="3" key="1">
    <citation type="submission" date="2021-09" db="EMBL/GenBank/DDBJ databases">
        <title>A high-quality genome of the endoparasitic fungus Hirsutella rhossiliensis with a comparison of Hirsutella genomes reveals transposable elements contributing to genome size variation.</title>
        <authorList>
            <person name="Lin R."/>
            <person name="Jiao Y."/>
            <person name="Sun X."/>
            <person name="Ling J."/>
            <person name="Xie B."/>
            <person name="Cheng X."/>
        </authorList>
    </citation>
    <scope>NUCLEOTIDE SEQUENCE</scope>
    <source>
        <strain evidence="3">HR02</strain>
    </source>
</reference>
<proteinExistence type="predicted"/>
<dbReference type="OrthoDB" id="5103085at2759"/>
<name>A0A9P8MNB3_9HYPO</name>
<dbReference type="EMBL" id="JAIZPD010000017">
    <property type="protein sequence ID" value="KAH0958164.1"/>
    <property type="molecule type" value="Genomic_DNA"/>
</dbReference>
<dbReference type="AlphaFoldDB" id="A0A9P8MNB3"/>
<sequence>MAADDSYTAADERARAARRAGIQAKKDEQPANTARSYAAKQREWKARPPAGPPLRSLSHGSLYSWPDGELVTPDKLAAWLKEDILLRRVVPPQKKKPRARGTIDAYIAAVIELWRLQVAHGNSNTENPRGAAVRGFLEQRGRQRGKHDRASFKDRGSDGIQAGYLPDEWLRIQDLLLTGAAYTPQNLRTRVDLLFGHYYLLRGENRRKMELADLSLLDYPPSEGPTPCGCLVSLLRDGKLNKTARKEFMGALRHKDPLFCTQGALAQLFFWRWHVAGEPPPSFRRRQDWYRIKVLVGRDREQELSYPTQLQETWRIFGAAGLIASKKTHLPRRVGAQDAETHGTSLAQISQAGRWNQSVLCQAYLTHLPRQFMRIVAGNPALRRGRAGNAGQKAVSTTTT</sequence>
<gene>
    <name evidence="3" type="ORF">HRG_10859</name>
</gene>
<organism evidence="3 4">
    <name type="scientific">Hirsutella rhossiliensis</name>
    <dbReference type="NCBI Taxonomy" id="111463"/>
    <lineage>
        <taxon>Eukaryota</taxon>
        <taxon>Fungi</taxon>
        <taxon>Dikarya</taxon>
        <taxon>Ascomycota</taxon>
        <taxon>Pezizomycotina</taxon>
        <taxon>Sordariomycetes</taxon>
        <taxon>Hypocreomycetidae</taxon>
        <taxon>Hypocreales</taxon>
        <taxon>Ophiocordycipitaceae</taxon>
        <taxon>Hirsutella</taxon>
    </lineage>
</organism>
<feature type="domain" description="Ndc10" evidence="2">
    <location>
        <begin position="180"/>
        <end position="379"/>
    </location>
</feature>
<dbReference type="Proteomes" id="UP000824596">
    <property type="component" value="Unassembled WGS sequence"/>
</dbReference>